<accession>A0A1H5M178</accession>
<dbReference type="SUPFAM" id="SSF51197">
    <property type="entry name" value="Clavaminate synthase-like"/>
    <property type="match status" value="1"/>
</dbReference>
<reference evidence="1 2" key="1">
    <citation type="submission" date="2016-10" db="EMBL/GenBank/DDBJ databases">
        <authorList>
            <person name="de Groot N.N."/>
        </authorList>
    </citation>
    <scope>NUCLEOTIDE SEQUENCE [LARGE SCALE GENOMIC DNA]</scope>
    <source>
        <strain evidence="1 2">BS3265</strain>
    </source>
</reference>
<evidence type="ECO:0000313" key="1">
    <source>
        <dbReference type="EMBL" id="SEE83115.1"/>
    </source>
</evidence>
<dbReference type="InterPro" id="IPR027443">
    <property type="entry name" value="IPNS-like_sf"/>
</dbReference>
<dbReference type="Proteomes" id="UP000199129">
    <property type="component" value="Unassembled WGS sequence"/>
</dbReference>
<dbReference type="AlphaFoldDB" id="A0A1H5M178"/>
<evidence type="ECO:0000313" key="2">
    <source>
        <dbReference type="Proteomes" id="UP000199129"/>
    </source>
</evidence>
<protein>
    <recommendedName>
        <fullName evidence="3">2OG-Fe(II) oxygenase</fullName>
    </recommendedName>
</protein>
<organism evidence="1 2">
    <name type="scientific">Pseudomonas palleroniana</name>
    <dbReference type="NCBI Taxonomy" id="191390"/>
    <lineage>
        <taxon>Bacteria</taxon>
        <taxon>Pseudomonadati</taxon>
        <taxon>Pseudomonadota</taxon>
        <taxon>Gammaproteobacteria</taxon>
        <taxon>Pseudomonadales</taxon>
        <taxon>Pseudomonadaceae</taxon>
        <taxon>Pseudomonas</taxon>
    </lineage>
</organism>
<proteinExistence type="predicted"/>
<evidence type="ECO:0008006" key="3">
    <source>
        <dbReference type="Google" id="ProtNLM"/>
    </source>
</evidence>
<dbReference type="EMBL" id="FNUA01000002">
    <property type="protein sequence ID" value="SEE83115.1"/>
    <property type="molecule type" value="Genomic_DNA"/>
</dbReference>
<name>A0A1H5M178_9PSED</name>
<gene>
    <name evidence="1" type="ORF">SAMN04490198_3040</name>
</gene>
<sequence length="302" mass="33509">MGPFLVRYIQCRGFSHACEPSVCCIPLHLSLDIAMTQIKTCCASIARSGFGTLQIPEAMLQDYKQIVDGYSAISQATKASFSFGQDTDGFFPFGAEYSSVEDHPDLCERFCYWPAHASKRLGFEFTRSGFFAAVDVFERQISELAQELMDGICSEFGVPPLAPFRAASYVQLCVYTAQSANIERRFAQDPHEDGHMLSFIKPSREGLVLVKGRSLEPVRLLENEIAVLAGSLLTELSDHAIPAAYHAVLAPERPVARSSLIYFANPTPEQVLTSFFRRQPIDLSRALNARHMGFGNQPIQLL</sequence>
<dbReference type="Gene3D" id="2.60.120.330">
    <property type="entry name" value="B-lactam Antibiotic, Isopenicillin N Synthase, Chain"/>
    <property type="match status" value="1"/>
</dbReference>